<evidence type="ECO:0000313" key="9">
    <source>
        <dbReference type="Proteomes" id="UP000199377"/>
    </source>
</evidence>
<name>A0A1I3JVB4_9RHOB</name>
<dbReference type="GO" id="GO:0005886">
    <property type="term" value="C:plasma membrane"/>
    <property type="evidence" value="ECO:0007669"/>
    <property type="project" value="UniProtKB-SubCell"/>
</dbReference>
<keyword evidence="3" id="KW-1003">Cell membrane</keyword>
<evidence type="ECO:0000259" key="7">
    <source>
        <dbReference type="Pfam" id="PF02608"/>
    </source>
</evidence>
<evidence type="ECO:0000313" key="8">
    <source>
        <dbReference type="EMBL" id="SFI63905.1"/>
    </source>
</evidence>
<keyword evidence="5" id="KW-0472">Membrane</keyword>
<evidence type="ECO:0000256" key="4">
    <source>
        <dbReference type="ARBA" id="ARBA00022729"/>
    </source>
</evidence>
<feature type="domain" description="ABC transporter substrate-binding protein PnrA-like" evidence="7">
    <location>
        <begin position="71"/>
        <end position="358"/>
    </location>
</feature>
<dbReference type="STRING" id="1114924.SAMN05216258_108162"/>
<dbReference type="CDD" id="cd06354">
    <property type="entry name" value="PBP1_PrnA-like"/>
    <property type="match status" value="1"/>
</dbReference>
<keyword evidence="4" id="KW-0732">Signal</keyword>
<proteinExistence type="inferred from homology"/>
<reference evidence="8 9" key="1">
    <citation type="submission" date="2016-10" db="EMBL/GenBank/DDBJ databases">
        <authorList>
            <person name="de Groot N.N."/>
        </authorList>
    </citation>
    <scope>NUCLEOTIDE SEQUENCE [LARGE SCALE GENOMIC DNA]</scope>
    <source>
        <strain evidence="8 9">CGMCC 1.11030</strain>
    </source>
</reference>
<comment type="similarity">
    <text evidence="2">Belongs to the BMP lipoprotein family.</text>
</comment>
<dbReference type="InterPro" id="IPR028082">
    <property type="entry name" value="Peripla_BP_I"/>
</dbReference>
<protein>
    <submittedName>
        <fullName evidence="8">Nucleoside-binding protein</fullName>
    </submittedName>
</protein>
<evidence type="ECO:0000256" key="2">
    <source>
        <dbReference type="ARBA" id="ARBA00008610"/>
    </source>
</evidence>
<dbReference type="Proteomes" id="UP000199377">
    <property type="component" value="Unassembled WGS sequence"/>
</dbReference>
<evidence type="ECO:0000256" key="6">
    <source>
        <dbReference type="ARBA" id="ARBA00023288"/>
    </source>
</evidence>
<keyword evidence="9" id="KW-1185">Reference proteome</keyword>
<evidence type="ECO:0000256" key="1">
    <source>
        <dbReference type="ARBA" id="ARBA00004193"/>
    </source>
</evidence>
<sequence length="368" mass="38256">MHAGSRRPRISRVFAPAVPSAVRAFGPAPSSPPPRAMRDAVVAGVLALTLVALAVGTEAHAEPAVIYSTGGKFDKSFNEGAWNGAKAWSEETDESFAEFQIDSAAQSEQALRNFARDGKDPIVAIGFNHAAALAKVAPEFPDAHFAIVDMVVSGGNIRSIVYREHEGGFLVGMLGAMASETGKLGFVGGMDIPLIRKFACGYIQGARAADPTVEVLVNYTGDTPAAWSDPVRGAEIARTQIEQGADVIMQAAGGTGIGVLQAAADAGVLGIGTDSNQNGLHPGRILTTMLKNVDVAVYETFKDGVAGFKAGVVSLGIAEGGIGWALDEHNRDLITPEMEQAARQAADLIADGEIKVHDSTVDGPCPVQ</sequence>
<dbReference type="AlphaFoldDB" id="A0A1I3JVB4"/>
<evidence type="ECO:0000256" key="5">
    <source>
        <dbReference type="ARBA" id="ARBA00023136"/>
    </source>
</evidence>
<dbReference type="PANTHER" id="PTHR34296:SF2">
    <property type="entry name" value="ABC TRANSPORTER GUANOSINE-BINDING PROTEIN NUPN"/>
    <property type="match status" value="1"/>
</dbReference>
<organism evidence="8 9">
    <name type="scientific">Albimonas pacifica</name>
    <dbReference type="NCBI Taxonomy" id="1114924"/>
    <lineage>
        <taxon>Bacteria</taxon>
        <taxon>Pseudomonadati</taxon>
        <taxon>Pseudomonadota</taxon>
        <taxon>Alphaproteobacteria</taxon>
        <taxon>Rhodobacterales</taxon>
        <taxon>Paracoccaceae</taxon>
        <taxon>Albimonas</taxon>
    </lineage>
</organism>
<dbReference type="SUPFAM" id="SSF53822">
    <property type="entry name" value="Periplasmic binding protein-like I"/>
    <property type="match status" value="1"/>
</dbReference>
<dbReference type="Gene3D" id="3.40.50.2300">
    <property type="match status" value="2"/>
</dbReference>
<gene>
    <name evidence="8" type="ORF">SAMN05216258_108162</name>
</gene>
<dbReference type="InterPro" id="IPR050957">
    <property type="entry name" value="BMP_lipoprotein"/>
</dbReference>
<comment type="subcellular location">
    <subcellularLocation>
        <location evidence="1">Cell membrane</location>
        <topology evidence="1">Lipid-anchor</topology>
    </subcellularLocation>
</comment>
<dbReference type="Pfam" id="PF02608">
    <property type="entry name" value="Bmp"/>
    <property type="match status" value="1"/>
</dbReference>
<accession>A0A1I3JVB4</accession>
<evidence type="ECO:0000256" key="3">
    <source>
        <dbReference type="ARBA" id="ARBA00022475"/>
    </source>
</evidence>
<dbReference type="EMBL" id="FOQH01000008">
    <property type="protein sequence ID" value="SFI63905.1"/>
    <property type="molecule type" value="Genomic_DNA"/>
</dbReference>
<dbReference type="InterPro" id="IPR003760">
    <property type="entry name" value="PnrA-like"/>
</dbReference>
<keyword evidence="6" id="KW-0449">Lipoprotein</keyword>
<dbReference type="PANTHER" id="PTHR34296">
    <property type="entry name" value="TRANSCRIPTIONAL ACTIVATOR PROTEIN MED"/>
    <property type="match status" value="1"/>
</dbReference>